<dbReference type="InterPro" id="IPR029062">
    <property type="entry name" value="Class_I_gatase-like"/>
</dbReference>
<proteinExistence type="inferred from homology"/>
<evidence type="ECO:0000256" key="2">
    <source>
        <dbReference type="ARBA" id="ARBA00022645"/>
    </source>
</evidence>
<dbReference type="RefSeq" id="WP_026679734.1">
    <property type="nucleotide sequence ID" value="NZ_JAGSOT010000092.1"/>
</dbReference>
<dbReference type="Proteomes" id="UP000675284">
    <property type="component" value="Unassembled WGS sequence"/>
</dbReference>
<dbReference type="Gene3D" id="3.40.50.10740">
    <property type="entry name" value="Class I glutamine amidotransferase-like"/>
    <property type="match status" value="1"/>
</dbReference>
<evidence type="ECO:0000259" key="7">
    <source>
        <dbReference type="Pfam" id="PF02016"/>
    </source>
</evidence>
<dbReference type="GO" id="GO:0006508">
    <property type="term" value="P:proteolysis"/>
    <property type="evidence" value="ECO:0007669"/>
    <property type="project" value="UniProtKB-KW"/>
</dbReference>
<dbReference type="AlphaFoldDB" id="A0A941ID38"/>
<evidence type="ECO:0000256" key="5">
    <source>
        <dbReference type="ARBA" id="ARBA00022825"/>
    </source>
</evidence>
<reference evidence="9" key="1">
    <citation type="submission" date="2021-04" db="EMBL/GenBank/DDBJ databases">
        <title>Isolation and polyphasic classification of algal microorganism.</title>
        <authorList>
            <person name="Wang S."/>
        </authorList>
    </citation>
    <scope>NUCLEOTIDE SEQUENCE</scope>
    <source>
        <strain evidence="9">720a</strain>
    </source>
</reference>
<feature type="active site" description="Charge relay system" evidence="6">
    <location>
        <position position="246"/>
    </location>
</feature>
<protein>
    <submittedName>
        <fullName evidence="9">LD-carboxypeptidase</fullName>
    </submittedName>
</protein>
<feature type="domain" description="LD-carboxypeptidase N-terminal" evidence="7">
    <location>
        <begin position="15"/>
        <end position="135"/>
    </location>
</feature>
<dbReference type="InterPro" id="IPR040921">
    <property type="entry name" value="Peptidase_S66C"/>
</dbReference>
<keyword evidence="5" id="KW-0720">Serine protease</keyword>
<dbReference type="Pfam" id="PF17676">
    <property type="entry name" value="Peptidase_S66C"/>
    <property type="match status" value="1"/>
</dbReference>
<keyword evidence="2" id="KW-0121">Carboxypeptidase</keyword>
<evidence type="ECO:0000256" key="4">
    <source>
        <dbReference type="ARBA" id="ARBA00022801"/>
    </source>
</evidence>
<organism evidence="9 10">
    <name type="scientific">Virgibacillus salarius</name>
    <dbReference type="NCBI Taxonomy" id="447199"/>
    <lineage>
        <taxon>Bacteria</taxon>
        <taxon>Bacillati</taxon>
        <taxon>Bacillota</taxon>
        <taxon>Bacilli</taxon>
        <taxon>Bacillales</taxon>
        <taxon>Bacillaceae</taxon>
        <taxon>Virgibacillus</taxon>
    </lineage>
</organism>
<dbReference type="InterPro" id="IPR027461">
    <property type="entry name" value="Carboxypeptidase_A_C_sf"/>
</dbReference>
<dbReference type="GO" id="GO:0008236">
    <property type="term" value="F:serine-type peptidase activity"/>
    <property type="evidence" value="ECO:0007669"/>
    <property type="project" value="UniProtKB-KW"/>
</dbReference>
<evidence type="ECO:0000256" key="3">
    <source>
        <dbReference type="ARBA" id="ARBA00022670"/>
    </source>
</evidence>
<name>A0A941ID38_9BACI</name>
<dbReference type="SUPFAM" id="SSF52317">
    <property type="entry name" value="Class I glutamine amidotransferase-like"/>
    <property type="match status" value="1"/>
</dbReference>
<dbReference type="InterPro" id="IPR003507">
    <property type="entry name" value="S66_fam"/>
</dbReference>
<dbReference type="InterPro" id="IPR040449">
    <property type="entry name" value="Peptidase_S66_N"/>
</dbReference>
<comment type="caution">
    <text evidence="9">The sequence shown here is derived from an EMBL/GenBank/DDBJ whole genome shotgun (WGS) entry which is preliminary data.</text>
</comment>
<keyword evidence="4" id="KW-0378">Hydrolase</keyword>
<dbReference type="PANTHER" id="PTHR30237">
    <property type="entry name" value="MURAMOYLTETRAPEPTIDE CARBOXYPEPTIDASE"/>
    <property type="match status" value="1"/>
</dbReference>
<evidence type="ECO:0000313" key="9">
    <source>
        <dbReference type="EMBL" id="MBR7798151.1"/>
    </source>
</evidence>
<dbReference type="CDD" id="cd07062">
    <property type="entry name" value="Peptidase_S66_mccF_like"/>
    <property type="match status" value="1"/>
</dbReference>
<dbReference type="PANTHER" id="PTHR30237:SF2">
    <property type="entry name" value="MUREIN TETRAPEPTIDE CARBOXYPEPTIDASE"/>
    <property type="match status" value="1"/>
</dbReference>
<evidence type="ECO:0000256" key="6">
    <source>
        <dbReference type="PIRSR" id="PIRSR028757-1"/>
    </source>
</evidence>
<dbReference type="GO" id="GO:0004180">
    <property type="term" value="F:carboxypeptidase activity"/>
    <property type="evidence" value="ECO:0007669"/>
    <property type="project" value="UniProtKB-KW"/>
</dbReference>
<evidence type="ECO:0000313" key="10">
    <source>
        <dbReference type="Proteomes" id="UP000675284"/>
    </source>
</evidence>
<feature type="active site" description="Nucleophile" evidence="6">
    <location>
        <position position="115"/>
    </location>
</feature>
<feature type="domain" description="LD-carboxypeptidase C-terminal" evidence="8">
    <location>
        <begin position="206"/>
        <end position="328"/>
    </location>
</feature>
<evidence type="ECO:0000256" key="1">
    <source>
        <dbReference type="ARBA" id="ARBA00010233"/>
    </source>
</evidence>
<evidence type="ECO:0000259" key="8">
    <source>
        <dbReference type="Pfam" id="PF17676"/>
    </source>
</evidence>
<dbReference type="Gene3D" id="3.50.30.60">
    <property type="entry name" value="LD-carboxypeptidase A C-terminal domain-like"/>
    <property type="match status" value="1"/>
</dbReference>
<dbReference type="EMBL" id="JAGSOT010000092">
    <property type="protein sequence ID" value="MBR7798151.1"/>
    <property type="molecule type" value="Genomic_DNA"/>
</dbReference>
<accession>A0A941ID38</accession>
<dbReference type="PIRSF" id="PIRSF028757">
    <property type="entry name" value="LD-carboxypeptidase"/>
    <property type="match status" value="1"/>
</dbReference>
<keyword evidence="10" id="KW-1185">Reference proteome</keyword>
<gene>
    <name evidence="9" type="ORF">KCX74_19220</name>
</gene>
<sequence>MKIQYPTPLQKGDKIAVTAISSGVERPLHILLEEAKSNMESLGYQVELAETVWTEEKARSATKEKRAKEFMDLYMDPTVKAIIPPWGGQFSLEIFPLLDWEKIKKMPPKWILGYSDISTMNFVYTTITGNASAHGINFVEMSAPTLDETSSGWERVLTANQKEIVTQQSSSKFQSSWEKVFKNPATGFYLDSQTEWKSLNTKETFSGRLLGGVINTLQNIHGTPFDQVENYLDTYTENEGTIWYLESVDMSAAEIYRALWQMKTNGWFKNTNGVLIGRLSGYTPTKDYQLKDVLIDIFSKENISFIYDVDTGHLPPQLTLVNGALAQVFYEKGAGKIDIHFK</sequence>
<keyword evidence="3" id="KW-0645">Protease</keyword>
<comment type="similarity">
    <text evidence="1">Belongs to the peptidase S66 family.</text>
</comment>
<dbReference type="InterPro" id="IPR027478">
    <property type="entry name" value="LdcA_N"/>
</dbReference>
<feature type="active site" description="Charge relay system" evidence="6">
    <location>
        <position position="313"/>
    </location>
</feature>
<dbReference type="SUPFAM" id="SSF141986">
    <property type="entry name" value="LD-carboxypeptidase A C-terminal domain-like"/>
    <property type="match status" value="1"/>
</dbReference>
<dbReference type="Pfam" id="PF02016">
    <property type="entry name" value="Peptidase_S66"/>
    <property type="match status" value="1"/>
</dbReference>